<evidence type="ECO:0000313" key="6">
    <source>
        <dbReference type="EMBL" id="RFM24884.1"/>
    </source>
</evidence>
<dbReference type="Pfam" id="PF00072">
    <property type="entry name" value="Response_reg"/>
    <property type="match status" value="1"/>
</dbReference>
<dbReference type="PANTHER" id="PTHR45138">
    <property type="entry name" value="REGULATORY COMPONENTS OF SENSORY TRANSDUCTION SYSTEM"/>
    <property type="match status" value="1"/>
</dbReference>
<feature type="domain" description="GGDEF" evidence="5">
    <location>
        <begin position="189"/>
        <end position="319"/>
    </location>
</feature>
<feature type="modified residue" description="4-aspartylphosphate" evidence="3">
    <location>
        <position position="73"/>
    </location>
</feature>
<dbReference type="Gene3D" id="3.30.70.270">
    <property type="match status" value="1"/>
</dbReference>
<dbReference type="GO" id="GO:0000160">
    <property type="term" value="P:phosphorelay signal transduction system"/>
    <property type="evidence" value="ECO:0007669"/>
    <property type="project" value="InterPro"/>
</dbReference>
<dbReference type="PROSITE" id="PS50887">
    <property type="entry name" value="GGDEF"/>
    <property type="match status" value="1"/>
</dbReference>
<keyword evidence="3" id="KW-0597">Phosphoprotein</keyword>
<dbReference type="GO" id="GO:0052621">
    <property type="term" value="F:diguanylate cyclase activity"/>
    <property type="evidence" value="ECO:0007669"/>
    <property type="project" value="UniProtKB-EC"/>
</dbReference>
<dbReference type="GO" id="GO:1902201">
    <property type="term" value="P:negative regulation of bacterial-type flagellum-dependent cell motility"/>
    <property type="evidence" value="ECO:0007669"/>
    <property type="project" value="TreeGrafter"/>
</dbReference>
<feature type="domain" description="Response regulatory" evidence="4">
    <location>
        <begin position="21"/>
        <end position="138"/>
    </location>
</feature>
<dbReference type="PROSITE" id="PS50110">
    <property type="entry name" value="RESPONSE_REGULATORY"/>
    <property type="match status" value="1"/>
</dbReference>
<comment type="catalytic activity">
    <reaction evidence="2">
        <text>2 GTP = 3',3'-c-di-GMP + 2 diphosphate</text>
        <dbReference type="Rhea" id="RHEA:24898"/>
        <dbReference type="ChEBI" id="CHEBI:33019"/>
        <dbReference type="ChEBI" id="CHEBI:37565"/>
        <dbReference type="ChEBI" id="CHEBI:58805"/>
        <dbReference type="EC" id="2.7.7.65"/>
    </reaction>
</comment>
<dbReference type="SMART" id="SM00448">
    <property type="entry name" value="REC"/>
    <property type="match status" value="1"/>
</dbReference>
<dbReference type="InterPro" id="IPR000160">
    <property type="entry name" value="GGDEF_dom"/>
</dbReference>
<dbReference type="GO" id="GO:0043709">
    <property type="term" value="P:cell adhesion involved in single-species biofilm formation"/>
    <property type="evidence" value="ECO:0007669"/>
    <property type="project" value="TreeGrafter"/>
</dbReference>
<dbReference type="CDD" id="cd01949">
    <property type="entry name" value="GGDEF"/>
    <property type="match status" value="1"/>
</dbReference>
<dbReference type="NCBIfam" id="TIGR00254">
    <property type="entry name" value="GGDEF"/>
    <property type="match status" value="1"/>
</dbReference>
<dbReference type="InterPro" id="IPR029787">
    <property type="entry name" value="Nucleotide_cyclase"/>
</dbReference>
<dbReference type="CDD" id="cd00156">
    <property type="entry name" value="REC"/>
    <property type="match status" value="1"/>
</dbReference>
<reference evidence="6 7" key="1">
    <citation type="journal article" date="2011" name="ISME J.">
        <title>Community ecology of hot spring cyanobacterial mats: predominant populations and their functional potential.</title>
        <authorList>
            <person name="Klatt C.G."/>
            <person name="Wood J.M."/>
            <person name="Rusch D.B."/>
            <person name="Bateson M.M."/>
            <person name="Hamamura N."/>
            <person name="Heidelberg J.F."/>
            <person name="Grossman A.R."/>
            <person name="Bhaya D."/>
            <person name="Cohan F.M."/>
            <person name="Kuhl M."/>
            <person name="Bryant D.A."/>
            <person name="Ward D.M."/>
        </authorList>
    </citation>
    <scope>NUCLEOTIDE SEQUENCE [LARGE SCALE GENOMIC DNA]</scope>
    <source>
        <strain evidence="6">OS</strain>
    </source>
</reference>
<accession>A0A395M4L4</accession>
<organism evidence="6 7">
    <name type="scientific">Candidatus Thermochlorobacter aerophilus</name>
    <dbReference type="NCBI Taxonomy" id="1868324"/>
    <lineage>
        <taxon>Bacteria</taxon>
        <taxon>Pseudomonadati</taxon>
        <taxon>Chlorobiota</taxon>
        <taxon>Chlorobiia</taxon>
        <taxon>Chlorobiales</taxon>
        <taxon>Candidatus Thermochlorobacteriaceae</taxon>
        <taxon>Candidatus Thermochlorobacter</taxon>
    </lineage>
</organism>
<name>A0A395M4L4_9BACT</name>
<dbReference type="FunFam" id="3.30.70.270:FF:000001">
    <property type="entry name" value="Diguanylate cyclase domain protein"/>
    <property type="match status" value="1"/>
</dbReference>
<evidence type="ECO:0000259" key="4">
    <source>
        <dbReference type="PROSITE" id="PS50110"/>
    </source>
</evidence>
<evidence type="ECO:0000313" key="7">
    <source>
        <dbReference type="Proteomes" id="UP000266389"/>
    </source>
</evidence>
<dbReference type="SMART" id="SM00267">
    <property type="entry name" value="GGDEF"/>
    <property type="match status" value="1"/>
</dbReference>
<evidence type="ECO:0000256" key="1">
    <source>
        <dbReference type="ARBA" id="ARBA00012528"/>
    </source>
</evidence>
<dbReference type="Proteomes" id="UP000266389">
    <property type="component" value="Unassembled WGS sequence"/>
</dbReference>
<dbReference type="EC" id="2.7.7.65" evidence="1"/>
<sequence length="324" mass="36984">MQQSYDSIRNFIMASNPDVFKVLLIEDNLDHSFLVKSHLEAKGRYQVETTNSGEQGIAWIQENPSRFDIVLLDYDLPGQNGLDILRRIQSISRFIPVVLITGLGSESVAVEIMKAGAKDYVIKTGEYYRALHITIDQVMEKHKFEMLNLQLQRQLEERANKDFLTGVYNRHRFTELFEHEINSAVRYKRPISVAMIDVDRFKEINDKYGHKMGDFALVCISDLLRQQLRASDIIGRFGGDEFIVVMPETDKTQAQITFERIQNALEAFNKTGQFPCELSLSIGIASSSDGYENLVELADAAMYRNKQAKKRGLASLFEGPEKTQ</sequence>
<proteinExistence type="predicted"/>
<evidence type="ECO:0000256" key="3">
    <source>
        <dbReference type="PROSITE-ProRule" id="PRU00169"/>
    </source>
</evidence>
<dbReference type="SUPFAM" id="SSF55073">
    <property type="entry name" value="Nucleotide cyclase"/>
    <property type="match status" value="1"/>
</dbReference>
<dbReference type="AlphaFoldDB" id="A0A395M4L4"/>
<dbReference type="InterPro" id="IPR043128">
    <property type="entry name" value="Rev_trsase/Diguanyl_cyclase"/>
</dbReference>
<evidence type="ECO:0000259" key="5">
    <source>
        <dbReference type="PROSITE" id="PS50887"/>
    </source>
</evidence>
<dbReference type="Gene3D" id="3.40.50.2300">
    <property type="match status" value="1"/>
</dbReference>
<gene>
    <name evidence="6" type="ORF">D0433_02995</name>
</gene>
<dbReference type="Pfam" id="PF00990">
    <property type="entry name" value="GGDEF"/>
    <property type="match status" value="1"/>
</dbReference>
<protein>
    <recommendedName>
        <fullName evidence="1">diguanylate cyclase</fullName>
        <ecNumber evidence="1">2.7.7.65</ecNumber>
    </recommendedName>
</protein>
<dbReference type="InterPro" id="IPR050469">
    <property type="entry name" value="Diguanylate_Cyclase"/>
</dbReference>
<dbReference type="PANTHER" id="PTHR45138:SF9">
    <property type="entry name" value="DIGUANYLATE CYCLASE DGCM-RELATED"/>
    <property type="match status" value="1"/>
</dbReference>
<evidence type="ECO:0000256" key="2">
    <source>
        <dbReference type="ARBA" id="ARBA00034247"/>
    </source>
</evidence>
<dbReference type="InterPro" id="IPR001789">
    <property type="entry name" value="Sig_transdc_resp-reg_receiver"/>
</dbReference>
<dbReference type="SUPFAM" id="SSF52172">
    <property type="entry name" value="CheY-like"/>
    <property type="match status" value="1"/>
</dbReference>
<dbReference type="InterPro" id="IPR011006">
    <property type="entry name" value="CheY-like_superfamily"/>
</dbReference>
<comment type="caution">
    <text evidence="6">The sequence shown here is derived from an EMBL/GenBank/DDBJ whole genome shotgun (WGS) entry which is preliminary data.</text>
</comment>
<dbReference type="EMBL" id="PHFL01000014">
    <property type="protein sequence ID" value="RFM24884.1"/>
    <property type="molecule type" value="Genomic_DNA"/>
</dbReference>
<dbReference type="GO" id="GO:0005886">
    <property type="term" value="C:plasma membrane"/>
    <property type="evidence" value="ECO:0007669"/>
    <property type="project" value="TreeGrafter"/>
</dbReference>